<protein>
    <recommendedName>
        <fullName evidence="10">Short-chain dehydrogenase/reductase 3</fullName>
    </recommendedName>
    <alternativeName>
        <fullName evidence="11">Retinal short-chain dehydrogenase/reductase 1</fullName>
    </alternativeName>
</protein>
<comment type="subcellular location">
    <subcellularLocation>
        <location evidence="1">Membrane</location>
        <topology evidence="1">Multi-pass membrane protein</topology>
    </subcellularLocation>
</comment>
<dbReference type="EMBL" id="FJOG01000001">
    <property type="protein sequence ID" value="CZR50348.1"/>
    <property type="molecule type" value="Genomic_DNA"/>
</dbReference>
<dbReference type="InterPro" id="IPR036291">
    <property type="entry name" value="NAD(P)-bd_dom_sf"/>
</dbReference>
<evidence type="ECO:0000256" key="6">
    <source>
        <dbReference type="ARBA" id="ARBA00023002"/>
    </source>
</evidence>
<evidence type="ECO:0000256" key="9">
    <source>
        <dbReference type="ARBA" id="ARBA00059620"/>
    </source>
</evidence>
<dbReference type="PRINTS" id="PR00080">
    <property type="entry name" value="SDRFAMILY"/>
</dbReference>
<evidence type="ECO:0000256" key="4">
    <source>
        <dbReference type="ARBA" id="ARBA00022857"/>
    </source>
</evidence>
<evidence type="ECO:0000256" key="3">
    <source>
        <dbReference type="ARBA" id="ARBA00022692"/>
    </source>
</evidence>
<evidence type="ECO:0000256" key="10">
    <source>
        <dbReference type="ARBA" id="ARBA00068717"/>
    </source>
</evidence>
<evidence type="ECO:0000256" key="7">
    <source>
        <dbReference type="ARBA" id="ARBA00023098"/>
    </source>
</evidence>
<dbReference type="GO" id="GO:0052650">
    <property type="term" value="F:all-trans-retinol dehydrogenase (NADP+) activity"/>
    <property type="evidence" value="ECO:0007669"/>
    <property type="project" value="UniProtKB-ARBA"/>
</dbReference>
<evidence type="ECO:0000256" key="13">
    <source>
        <dbReference type="SAM" id="MobiDB-lite"/>
    </source>
</evidence>
<evidence type="ECO:0000256" key="5">
    <source>
        <dbReference type="ARBA" id="ARBA00022989"/>
    </source>
</evidence>
<dbReference type="Proteomes" id="UP000184330">
    <property type="component" value="Unassembled WGS sequence"/>
</dbReference>
<evidence type="ECO:0000256" key="8">
    <source>
        <dbReference type="ARBA" id="ARBA00023136"/>
    </source>
</evidence>
<keyword evidence="5" id="KW-1133">Transmembrane helix</keyword>
<sequence length="379" mass="41781">MPMHNGWLPREGLTADPIGRFIKRTALNPALTLAILLLARYTKKGSDLSILHEKAFGRIRTLFYLGVARAISNYASAGVLDNWTSDTYDWNKEIVLITGGAGGIGGQVVKLLAERGIKVVVLDVIPMSFDAPDNVYYYKCDITSPSTLSSVATEIRKDVGDPTIIINNAGVARGKQILDATEKDVRFTFDVNTLAHYWIAKEFLPSLVKHNHGMVITVASIAAYVTVPNMVDYASSKAAALSFHEGLTAELKTRYAAPKVRTVVINQGYTKTPLFQGYYNDSKFLMPTLEPETVAEAIVKQVLSGHSGQVILPGFAGLLTLFKGFPHWYQIGLRARGKRVMEKWHGRQVIDVEKWKTDKEREESGVESASTVLVPPAEQ</sequence>
<dbReference type="PANTHER" id="PTHR24322:SF736">
    <property type="entry name" value="RETINOL DEHYDROGENASE 10"/>
    <property type="match status" value="1"/>
</dbReference>
<keyword evidence="6" id="KW-0560">Oxidoreductase</keyword>
<organism evidence="14 15">
    <name type="scientific">Phialocephala subalpina</name>
    <dbReference type="NCBI Taxonomy" id="576137"/>
    <lineage>
        <taxon>Eukaryota</taxon>
        <taxon>Fungi</taxon>
        <taxon>Dikarya</taxon>
        <taxon>Ascomycota</taxon>
        <taxon>Pezizomycotina</taxon>
        <taxon>Leotiomycetes</taxon>
        <taxon>Helotiales</taxon>
        <taxon>Mollisiaceae</taxon>
        <taxon>Phialocephala</taxon>
        <taxon>Phialocephala fortinii species complex</taxon>
    </lineage>
</organism>
<comment type="similarity">
    <text evidence="2 12">Belongs to the short-chain dehydrogenases/reductases (SDR) family.</text>
</comment>
<keyword evidence="4" id="KW-0521">NADP</keyword>
<dbReference type="Gene3D" id="3.40.50.720">
    <property type="entry name" value="NAD(P)-binding Rossmann-like Domain"/>
    <property type="match status" value="1"/>
</dbReference>
<keyword evidence="7" id="KW-0443">Lipid metabolism</keyword>
<keyword evidence="15" id="KW-1185">Reference proteome</keyword>
<dbReference type="GO" id="GO:0016020">
    <property type="term" value="C:membrane"/>
    <property type="evidence" value="ECO:0007669"/>
    <property type="project" value="UniProtKB-SubCell"/>
</dbReference>
<evidence type="ECO:0000313" key="14">
    <source>
        <dbReference type="EMBL" id="CZR50348.1"/>
    </source>
</evidence>
<dbReference type="CDD" id="cd05339">
    <property type="entry name" value="17beta-HSDXI-like_SDR_c"/>
    <property type="match status" value="1"/>
</dbReference>
<keyword evidence="8" id="KW-0472">Membrane</keyword>
<keyword evidence="3" id="KW-0812">Transmembrane</keyword>
<dbReference type="STRING" id="576137.A0A1L7WC62"/>
<evidence type="ECO:0000313" key="15">
    <source>
        <dbReference type="Proteomes" id="UP000184330"/>
    </source>
</evidence>
<dbReference type="SUPFAM" id="SSF51735">
    <property type="entry name" value="NAD(P)-binding Rossmann-fold domains"/>
    <property type="match status" value="1"/>
</dbReference>
<dbReference type="PANTHER" id="PTHR24322">
    <property type="entry name" value="PKSB"/>
    <property type="match status" value="1"/>
</dbReference>
<feature type="region of interest" description="Disordered" evidence="13">
    <location>
        <begin position="360"/>
        <end position="379"/>
    </location>
</feature>
<reference evidence="14 15" key="1">
    <citation type="submission" date="2016-03" db="EMBL/GenBank/DDBJ databases">
        <authorList>
            <person name="Ploux O."/>
        </authorList>
    </citation>
    <scope>NUCLEOTIDE SEQUENCE [LARGE SCALE GENOMIC DNA]</scope>
    <source>
        <strain evidence="14 15">UAMH 11012</strain>
    </source>
</reference>
<name>A0A1L7WC62_9HELO</name>
<evidence type="ECO:0000256" key="1">
    <source>
        <dbReference type="ARBA" id="ARBA00004141"/>
    </source>
</evidence>
<gene>
    <name evidence="14" type="ORF">PAC_00220</name>
</gene>
<evidence type="ECO:0000256" key="2">
    <source>
        <dbReference type="ARBA" id="ARBA00006484"/>
    </source>
</evidence>
<dbReference type="FunFam" id="3.40.50.720:FF:000131">
    <property type="entry name" value="Short-chain dehydrogenase/reductase 3"/>
    <property type="match status" value="1"/>
</dbReference>
<dbReference type="PRINTS" id="PR00081">
    <property type="entry name" value="GDHRDH"/>
</dbReference>
<dbReference type="AlphaFoldDB" id="A0A1L7WC62"/>
<comment type="function">
    <text evidence="9">Catalyzes the reduction of all-trans-retinal to all-trans-retinol in the presence of NADPH.</text>
</comment>
<dbReference type="Pfam" id="PF00106">
    <property type="entry name" value="adh_short"/>
    <property type="match status" value="1"/>
</dbReference>
<evidence type="ECO:0000256" key="12">
    <source>
        <dbReference type="RuleBase" id="RU000363"/>
    </source>
</evidence>
<dbReference type="OrthoDB" id="10253736at2759"/>
<proteinExistence type="inferred from homology"/>
<accession>A0A1L7WC62</accession>
<dbReference type="InterPro" id="IPR002347">
    <property type="entry name" value="SDR_fam"/>
</dbReference>
<evidence type="ECO:0000256" key="11">
    <source>
        <dbReference type="ARBA" id="ARBA00082544"/>
    </source>
</evidence>